<name>A0A6I4VT16_9BACL</name>
<accession>A0A6I4VT16</accession>
<dbReference type="GO" id="GO:0016651">
    <property type="term" value="F:oxidoreductase activity, acting on NAD(P)H"/>
    <property type="evidence" value="ECO:0007669"/>
    <property type="project" value="TreeGrafter"/>
</dbReference>
<dbReference type="Pfam" id="PF08240">
    <property type="entry name" value="ADH_N"/>
    <property type="match status" value="1"/>
</dbReference>
<keyword evidence="5" id="KW-1185">Reference proteome</keyword>
<feature type="domain" description="Enoyl reductase (ER)" evidence="3">
    <location>
        <begin position="10"/>
        <end position="326"/>
    </location>
</feature>
<dbReference type="InterPro" id="IPR013149">
    <property type="entry name" value="ADH-like_C"/>
</dbReference>
<keyword evidence="1" id="KW-0521">NADP</keyword>
<dbReference type="SMART" id="SM00829">
    <property type="entry name" value="PKS_ER"/>
    <property type="match status" value="1"/>
</dbReference>
<evidence type="ECO:0000256" key="1">
    <source>
        <dbReference type="ARBA" id="ARBA00022857"/>
    </source>
</evidence>
<dbReference type="GO" id="GO:0008270">
    <property type="term" value="F:zinc ion binding"/>
    <property type="evidence" value="ECO:0007669"/>
    <property type="project" value="InterPro"/>
</dbReference>
<comment type="caution">
    <text evidence="4">The sequence shown here is derived from an EMBL/GenBank/DDBJ whole genome shotgun (WGS) entry which is preliminary data.</text>
</comment>
<dbReference type="PANTHER" id="PTHR48106">
    <property type="entry name" value="QUINONE OXIDOREDUCTASE PIG3-RELATED"/>
    <property type="match status" value="1"/>
</dbReference>
<dbReference type="RefSeq" id="WP_160802071.1">
    <property type="nucleotide sequence ID" value="NZ_WUUL01000009.1"/>
</dbReference>
<evidence type="ECO:0000259" key="3">
    <source>
        <dbReference type="SMART" id="SM00829"/>
    </source>
</evidence>
<dbReference type="InterPro" id="IPR036291">
    <property type="entry name" value="NAD(P)-bd_dom_sf"/>
</dbReference>
<reference evidence="4 5" key="1">
    <citation type="submission" date="2019-12" db="EMBL/GenBank/DDBJ databases">
        <title>Whole-genome analyses of novel actinobacteria.</title>
        <authorList>
            <person name="Sahin N."/>
            <person name="Saygin H."/>
        </authorList>
    </citation>
    <scope>NUCLEOTIDE SEQUENCE [LARGE SCALE GENOMIC DNA]</scope>
    <source>
        <strain evidence="4 5">KC615</strain>
    </source>
</reference>
<dbReference type="EMBL" id="WUUL01000009">
    <property type="protein sequence ID" value="MXQ54717.1"/>
    <property type="molecule type" value="Genomic_DNA"/>
</dbReference>
<dbReference type="InterPro" id="IPR020843">
    <property type="entry name" value="ER"/>
</dbReference>
<dbReference type="Gene3D" id="3.40.50.720">
    <property type="entry name" value="NAD(P)-binding Rossmann-like Domain"/>
    <property type="match status" value="1"/>
</dbReference>
<gene>
    <name evidence="4" type="ORF">GSM42_13530</name>
</gene>
<dbReference type="Pfam" id="PF00107">
    <property type="entry name" value="ADH_zinc_N"/>
    <property type="match status" value="1"/>
</dbReference>
<dbReference type="AlphaFoldDB" id="A0A6I4VT16"/>
<evidence type="ECO:0000313" key="4">
    <source>
        <dbReference type="EMBL" id="MXQ54717.1"/>
    </source>
</evidence>
<sequence>MKSITVKQAGGIEELKIQEVADLTPKAGWLTIDVAYAGVGFVDVLLRKGEFSSITPFPVTPGLEVSGYVREVGIGVEGFYVGQPVASLTLLDVGGYASQAYVRPELTVPLDNLGAEIDLSTAAAAIVNATTAYLAVKEIHNMKQGDQILVHGAAGGLGSFLGQIAKHYGASKVWGTVGNKKKTKLASNLGYDELIVRAEFVEKILGFTSQKGVDAVYDTIGGETQRKSLEVLRMFGHLIALGNASGQKVNYTNTDLWFTNKSITGFMLGGLSAVDPKRVGQAAKRALQLLAKKQILTEIYGIYPLEQVVDAHLLLEGKETVGKLLLKI</sequence>
<dbReference type="SUPFAM" id="SSF51735">
    <property type="entry name" value="NAD(P)-binding Rossmann-fold domains"/>
    <property type="match status" value="1"/>
</dbReference>
<dbReference type="InterPro" id="IPR002364">
    <property type="entry name" value="Quin_OxRdtase/zeta-crystal_CS"/>
</dbReference>
<dbReference type="SUPFAM" id="SSF50129">
    <property type="entry name" value="GroES-like"/>
    <property type="match status" value="1"/>
</dbReference>
<dbReference type="InterPro" id="IPR011032">
    <property type="entry name" value="GroES-like_sf"/>
</dbReference>
<organism evidence="4 5">
    <name type="scientific">Shimazuella alba</name>
    <dbReference type="NCBI Taxonomy" id="2690964"/>
    <lineage>
        <taxon>Bacteria</taxon>
        <taxon>Bacillati</taxon>
        <taxon>Bacillota</taxon>
        <taxon>Bacilli</taxon>
        <taxon>Bacillales</taxon>
        <taxon>Thermoactinomycetaceae</taxon>
        <taxon>Shimazuella</taxon>
    </lineage>
</organism>
<proteinExistence type="predicted"/>
<dbReference type="InterPro" id="IPR013154">
    <property type="entry name" value="ADH-like_N"/>
</dbReference>
<evidence type="ECO:0000313" key="5">
    <source>
        <dbReference type="Proteomes" id="UP000430692"/>
    </source>
</evidence>
<keyword evidence="2" id="KW-0560">Oxidoreductase</keyword>
<dbReference type="PROSITE" id="PS01162">
    <property type="entry name" value="QOR_ZETA_CRYSTAL"/>
    <property type="match status" value="1"/>
</dbReference>
<dbReference type="Gene3D" id="3.90.180.10">
    <property type="entry name" value="Medium-chain alcohol dehydrogenases, catalytic domain"/>
    <property type="match status" value="1"/>
</dbReference>
<dbReference type="GO" id="GO:0070402">
    <property type="term" value="F:NADPH binding"/>
    <property type="evidence" value="ECO:0007669"/>
    <property type="project" value="TreeGrafter"/>
</dbReference>
<protein>
    <submittedName>
        <fullName evidence="4">Zinc-binding dehydrogenase</fullName>
    </submittedName>
</protein>
<evidence type="ECO:0000256" key="2">
    <source>
        <dbReference type="ARBA" id="ARBA00023002"/>
    </source>
</evidence>
<dbReference type="Proteomes" id="UP000430692">
    <property type="component" value="Unassembled WGS sequence"/>
</dbReference>